<feature type="region of interest" description="Disordered" evidence="1">
    <location>
        <begin position="1"/>
        <end position="25"/>
    </location>
</feature>
<reference evidence="2 3" key="1">
    <citation type="submission" date="2019-03" db="EMBL/GenBank/DDBJ databases">
        <title>First draft genome of Liparis tanakae, snailfish: a comprehensive survey of snailfish specific genes.</title>
        <authorList>
            <person name="Kim W."/>
            <person name="Song I."/>
            <person name="Jeong J.-H."/>
            <person name="Kim D."/>
            <person name="Kim S."/>
            <person name="Ryu S."/>
            <person name="Song J.Y."/>
            <person name="Lee S.K."/>
        </authorList>
    </citation>
    <scope>NUCLEOTIDE SEQUENCE [LARGE SCALE GENOMIC DNA]</scope>
    <source>
        <tissue evidence="2">Muscle</tissue>
    </source>
</reference>
<evidence type="ECO:0000313" key="2">
    <source>
        <dbReference type="EMBL" id="TNN47134.1"/>
    </source>
</evidence>
<gene>
    <name evidence="2" type="ORF">EYF80_042638</name>
</gene>
<proteinExistence type="predicted"/>
<dbReference type="AlphaFoldDB" id="A0A4Z2G2P7"/>
<dbReference type="Proteomes" id="UP000314294">
    <property type="component" value="Unassembled WGS sequence"/>
</dbReference>
<keyword evidence="3" id="KW-1185">Reference proteome</keyword>
<comment type="caution">
    <text evidence="2">The sequence shown here is derived from an EMBL/GenBank/DDBJ whole genome shotgun (WGS) entry which is preliminary data.</text>
</comment>
<evidence type="ECO:0000313" key="3">
    <source>
        <dbReference type="Proteomes" id="UP000314294"/>
    </source>
</evidence>
<dbReference type="EMBL" id="SRLO01000756">
    <property type="protein sequence ID" value="TNN47134.1"/>
    <property type="molecule type" value="Genomic_DNA"/>
</dbReference>
<organism evidence="2 3">
    <name type="scientific">Liparis tanakae</name>
    <name type="common">Tanaka's snailfish</name>
    <dbReference type="NCBI Taxonomy" id="230148"/>
    <lineage>
        <taxon>Eukaryota</taxon>
        <taxon>Metazoa</taxon>
        <taxon>Chordata</taxon>
        <taxon>Craniata</taxon>
        <taxon>Vertebrata</taxon>
        <taxon>Euteleostomi</taxon>
        <taxon>Actinopterygii</taxon>
        <taxon>Neopterygii</taxon>
        <taxon>Teleostei</taxon>
        <taxon>Neoteleostei</taxon>
        <taxon>Acanthomorphata</taxon>
        <taxon>Eupercaria</taxon>
        <taxon>Perciformes</taxon>
        <taxon>Cottioidei</taxon>
        <taxon>Cottales</taxon>
        <taxon>Liparidae</taxon>
        <taxon>Liparis</taxon>
    </lineage>
</organism>
<sequence>MPDSLPSLRSRRTDVPELGRRTTGHEQRVVNLQRINLAPLSSKPMRSWSDFLHTRLLQA</sequence>
<accession>A0A4Z2G2P7</accession>
<protein>
    <submittedName>
        <fullName evidence="2">Uncharacterized protein</fullName>
    </submittedName>
</protein>
<name>A0A4Z2G2P7_9TELE</name>
<evidence type="ECO:0000256" key="1">
    <source>
        <dbReference type="SAM" id="MobiDB-lite"/>
    </source>
</evidence>
<feature type="compositionally biased region" description="Basic and acidic residues" evidence="1">
    <location>
        <begin position="11"/>
        <end position="25"/>
    </location>
</feature>